<dbReference type="EMBL" id="CP051461">
    <property type="protein sequence ID" value="QJC56118.1"/>
    <property type="molecule type" value="Genomic_DNA"/>
</dbReference>
<dbReference type="RefSeq" id="WP_168921869.1">
    <property type="nucleotide sequence ID" value="NZ_CP051461.1"/>
</dbReference>
<reference evidence="1 2" key="1">
    <citation type="submission" date="2020-04" db="EMBL/GenBank/DDBJ databases">
        <title>Complete genome of a Psychrophilic, Marine, Gas Vacuolate Bacterium Polaromonas vacuolata KCTC 22033T.</title>
        <authorList>
            <person name="Hwang K."/>
            <person name="Kim K.M."/>
        </authorList>
    </citation>
    <scope>NUCLEOTIDE SEQUENCE [LARGE SCALE GENOMIC DNA]</scope>
    <source>
        <strain evidence="1 2">KCTC 22033</strain>
    </source>
</reference>
<dbReference type="InterPro" id="IPR009679">
    <property type="entry name" value="Phage_186_CII-like"/>
</dbReference>
<dbReference type="AlphaFoldDB" id="A0A6H2H8C1"/>
<protein>
    <submittedName>
        <fullName evidence="1">Uncharacterized protein</fullName>
    </submittedName>
</protein>
<organism evidence="1 2">
    <name type="scientific">Polaromonas vacuolata</name>
    <dbReference type="NCBI Taxonomy" id="37448"/>
    <lineage>
        <taxon>Bacteria</taxon>
        <taxon>Pseudomonadati</taxon>
        <taxon>Pseudomonadota</taxon>
        <taxon>Betaproteobacteria</taxon>
        <taxon>Burkholderiales</taxon>
        <taxon>Comamonadaceae</taxon>
        <taxon>Polaromonas</taxon>
    </lineage>
</organism>
<evidence type="ECO:0000313" key="1">
    <source>
        <dbReference type="EMBL" id="QJC56118.1"/>
    </source>
</evidence>
<accession>A0A6H2H8C1</accession>
<name>A0A6H2H8C1_9BURK</name>
<dbReference type="Pfam" id="PF06892">
    <property type="entry name" value="Phage_CP76"/>
    <property type="match status" value="1"/>
</dbReference>
<proteinExistence type="predicted"/>
<dbReference type="Proteomes" id="UP000502041">
    <property type="component" value="Chromosome"/>
</dbReference>
<gene>
    <name evidence="1" type="ORF">HC248_01404</name>
</gene>
<dbReference type="KEGG" id="pvac:HC248_01404"/>
<dbReference type="GO" id="GO:0003677">
    <property type="term" value="F:DNA binding"/>
    <property type="evidence" value="ECO:0007669"/>
    <property type="project" value="InterPro"/>
</dbReference>
<keyword evidence="2" id="KW-1185">Reference proteome</keyword>
<evidence type="ECO:0000313" key="2">
    <source>
        <dbReference type="Proteomes" id="UP000502041"/>
    </source>
</evidence>
<sequence>MNRRIAALHLARRFPDFDSLAAHMGKRPDTLRKELTGVDGYKWGVDDEELLISLCLAAKVPNHLAPVTAAAVNAGALLIPLPPDQGANGPTFKCLADAAHEFGLFMASAAESLSDGKVSLTELREVERQFGELVSKGQTCVASMCAMHEAGKPAYLRGSVVARSHE</sequence>